<comment type="caution">
    <text evidence="2">The sequence shown here is derived from an EMBL/GenBank/DDBJ whole genome shotgun (WGS) entry which is preliminary data.</text>
</comment>
<dbReference type="RefSeq" id="WP_111365484.1">
    <property type="nucleotide sequence ID" value="NZ_VINQ01000004.1"/>
</dbReference>
<feature type="compositionally biased region" description="Basic and acidic residues" evidence="1">
    <location>
        <begin position="74"/>
        <end position="92"/>
    </location>
</feature>
<protein>
    <submittedName>
        <fullName evidence="2">DUF4177 domain-containing protein</fullName>
    </submittedName>
</protein>
<evidence type="ECO:0000256" key="1">
    <source>
        <dbReference type="SAM" id="MobiDB-lite"/>
    </source>
</evidence>
<evidence type="ECO:0000313" key="3">
    <source>
        <dbReference type="Proteomes" id="UP000325291"/>
    </source>
</evidence>
<dbReference type="EMBL" id="VINQ01000004">
    <property type="protein sequence ID" value="KAA0916772.1"/>
    <property type="molecule type" value="Genomic_DNA"/>
</dbReference>
<organism evidence="2 3">
    <name type="scientific">Aquicoccus porphyridii</name>
    <dbReference type="NCBI Taxonomy" id="1852029"/>
    <lineage>
        <taxon>Bacteria</taxon>
        <taxon>Pseudomonadati</taxon>
        <taxon>Pseudomonadota</taxon>
        <taxon>Alphaproteobacteria</taxon>
        <taxon>Rhodobacterales</taxon>
        <taxon>Paracoccaceae</taxon>
        <taxon>Aquicoccus</taxon>
    </lineage>
</organism>
<evidence type="ECO:0000313" key="2">
    <source>
        <dbReference type="EMBL" id="KAA0916772.1"/>
    </source>
</evidence>
<dbReference type="Proteomes" id="UP000325291">
    <property type="component" value="Unassembled WGS sequence"/>
</dbReference>
<reference evidence="2 3" key="1">
    <citation type="submission" date="2019-07" db="EMBL/GenBank/DDBJ databases">
        <title>Aquicoccus porphyridii gen. nov., sp. nov., isolated from a small marine red alga, Porphyridium marinum.</title>
        <authorList>
            <person name="Liu L."/>
        </authorList>
    </citation>
    <scope>NUCLEOTIDE SEQUENCE [LARGE SCALE GENOMIC DNA]</scope>
    <source>
        <strain evidence="2 3">L1 8-17</strain>
    </source>
</reference>
<accession>A0A5A9ZIG3</accession>
<sequence>MTGYEYKVVPAPRKARKVKGAKTPEARFAYALQEVMNEHAALGWEFQRAETLPCDERQGLTSSQTVFRDLLVFRRPRDAQRTEAQEDVHPEPTELPDTTDTPEPDPEDNITAPTTDDTDTTPDTPDRDTGRT</sequence>
<proteinExistence type="predicted"/>
<name>A0A5A9ZIG3_9RHOB</name>
<dbReference type="AlphaFoldDB" id="A0A5A9ZIG3"/>
<feature type="region of interest" description="Disordered" evidence="1">
    <location>
        <begin position="74"/>
        <end position="132"/>
    </location>
</feature>
<gene>
    <name evidence="2" type="ORF">FLO80_08100</name>
</gene>
<keyword evidence="3" id="KW-1185">Reference proteome</keyword>